<sequence>MVDCLSVQRYPHEEYTNLFTFKSGAIFITFVSFVVACQKWFVGNNVSPDSRFITFTTVDKFFNNMEREKP</sequence>
<dbReference type="EMBL" id="PKMF04000079">
    <property type="protein sequence ID" value="KAK7852156.1"/>
    <property type="molecule type" value="Genomic_DNA"/>
</dbReference>
<feature type="non-terminal residue" evidence="1">
    <location>
        <position position="70"/>
    </location>
</feature>
<name>A0AAW0LPB5_QUESU</name>
<proteinExistence type="predicted"/>
<gene>
    <name evidence="1" type="ORF">CFP56_040058</name>
</gene>
<accession>A0AAW0LPB5</accession>
<comment type="caution">
    <text evidence="1">The sequence shown here is derived from an EMBL/GenBank/DDBJ whole genome shotgun (WGS) entry which is preliminary data.</text>
</comment>
<evidence type="ECO:0000313" key="2">
    <source>
        <dbReference type="Proteomes" id="UP000237347"/>
    </source>
</evidence>
<dbReference type="AlphaFoldDB" id="A0AAW0LPB5"/>
<reference evidence="1 2" key="1">
    <citation type="journal article" date="2018" name="Sci. Data">
        <title>The draft genome sequence of cork oak.</title>
        <authorList>
            <person name="Ramos A.M."/>
            <person name="Usie A."/>
            <person name="Barbosa P."/>
            <person name="Barros P.M."/>
            <person name="Capote T."/>
            <person name="Chaves I."/>
            <person name="Simoes F."/>
            <person name="Abreu I."/>
            <person name="Carrasquinho I."/>
            <person name="Faro C."/>
            <person name="Guimaraes J.B."/>
            <person name="Mendonca D."/>
            <person name="Nobrega F."/>
            <person name="Rodrigues L."/>
            <person name="Saibo N.J.M."/>
            <person name="Varela M.C."/>
            <person name="Egas C."/>
            <person name="Matos J."/>
            <person name="Miguel C.M."/>
            <person name="Oliveira M.M."/>
            <person name="Ricardo C.P."/>
            <person name="Goncalves S."/>
        </authorList>
    </citation>
    <scope>NUCLEOTIDE SEQUENCE [LARGE SCALE GENOMIC DNA]</scope>
    <source>
        <strain evidence="2">cv. HL8</strain>
    </source>
</reference>
<protein>
    <submittedName>
        <fullName evidence="1">Uncharacterized protein</fullName>
    </submittedName>
</protein>
<evidence type="ECO:0000313" key="1">
    <source>
        <dbReference type="EMBL" id="KAK7852156.1"/>
    </source>
</evidence>
<organism evidence="1 2">
    <name type="scientific">Quercus suber</name>
    <name type="common">Cork oak</name>
    <dbReference type="NCBI Taxonomy" id="58331"/>
    <lineage>
        <taxon>Eukaryota</taxon>
        <taxon>Viridiplantae</taxon>
        <taxon>Streptophyta</taxon>
        <taxon>Embryophyta</taxon>
        <taxon>Tracheophyta</taxon>
        <taxon>Spermatophyta</taxon>
        <taxon>Magnoliopsida</taxon>
        <taxon>eudicotyledons</taxon>
        <taxon>Gunneridae</taxon>
        <taxon>Pentapetalae</taxon>
        <taxon>rosids</taxon>
        <taxon>fabids</taxon>
        <taxon>Fagales</taxon>
        <taxon>Fagaceae</taxon>
        <taxon>Quercus</taxon>
    </lineage>
</organism>
<dbReference type="Proteomes" id="UP000237347">
    <property type="component" value="Unassembled WGS sequence"/>
</dbReference>
<keyword evidence="2" id="KW-1185">Reference proteome</keyword>